<protein>
    <submittedName>
        <fullName evidence="1">Uncharacterized protein</fullName>
    </submittedName>
</protein>
<evidence type="ECO:0000313" key="1">
    <source>
        <dbReference type="EMBL" id="RDL30392.1"/>
    </source>
</evidence>
<name>A0A370T9T6_9HELO</name>
<gene>
    <name evidence="1" type="ORF">BP5553_10270</name>
</gene>
<sequence length="124" mass="13705">MVMHDGKVQFNIVSSDHNSLKQRDALIKEIAKAFRGSARGKNCHNEPVKGNGKLVNGDLPPPRQPWTTLSICSIVTRIQLNLQENPGEPHVVAKMDINVVVLEPARLEFKSGDYLGLIAELVQL</sequence>
<comment type="caution">
    <text evidence="1">The sequence shown here is derived from an EMBL/GenBank/DDBJ whole genome shotgun (WGS) entry which is preliminary data.</text>
</comment>
<dbReference type="RefSeq" id="XP_031864917.1">
    <property type="nucleotide sequence ID" value="XM_032018893.1"/>
</dbReference>
<dbReference type="EMBL" id="NPIC01000015">
    <property type="protein sequence ID" value="RDL30392.1"/>
    <property type="molecule type" value="Genomic_DNA"/>
</dbReference>
<dbReference type="GeneID" id="43603119"/>
<dbReference type="Proteomes" id="UP000254866">
    <property type="component" value="Unassembled WGS sequence"/>
</dbReference>
<dbReference type="AlphaFoldDB" id="A0A370T9T6"/>
<accession>A0A370T9T6</accession>
<evidence type="ECO:0000313" key="2">
    <source>
        <dbReference type="Proteomes" id="UP000254866"/>
    </source>
</evidence>
<keyword evidence="2" id="KW-1185">Reference proteome</keyword>
<organism evidence="1 2">
    <name type="scientific">Venustampulla echinocandica</name>
    <dbReference type="NCBI Taxonomy" id="2656787"/>
    <lineage>
        <taxon>Eukaryota</taxon>
        <taxon>Fungi</taxon>
        <taxon>Dikarya</taxon>
        <taxon>Ascomycota</taxon>
        <taxon>Pezizomycotina</taxon>
        <taxon>Leotiomycetes</taxon>
        <taxon>Helotiales</taxon>
        <taxon>Pleuroascaceae</taxon>
        <taxon>Venustampulla</taxon>
    </lineage>
</organism>
<reference evidence="1 2" key="1">
    <citation type="journal article" date="2018" name="IMA Fungus">
        <title>IMA Genome-F 9: Draft genome sequence of Annulohypoxylon stygium, Aspergillus mulundensis, Berkeleyomyces basicola (syn. Thielaviopsis basicola), Ceratocystis smalleyi, two Cercospora beticola strains, Coleophoma cylindrospora, Fusarium fracticaudum, Phialophora cf. hyalina, and Morchella septimelata.</title>
        <authorList>
            <person name="Wingfield B.D."/>
            <person name="Bills G.F."/>
            <person name="Dong Y."/>
            <person name="Huang W."/>
            <person name="Nel W.J."/>
            <person name="Swalarsk-Parry B.S."/>
            <person name="Vaghefi N."/>
            <person name="Wilken P.M."/>
            <person name="An Z."/>
            <person name="de Beer Z.W."/>
            <person name="De Vos L."/>
            <person name="Chen L."/>
            <person name="Duong T.A."/>
            <person name="Gao Y."/>
            <person name="Hammerbacher A."/>
            <person name="Kikkert J.R."/>
            <person name="Li Y."/>
            <person name="Li H."/>
            <person name="Li K."/>
            <person name="Li Q."/>
            <person name="Liu X."/>
            <person name="Ma X."/>
            <person name="Naidoo K."/>
            <person name="Pethybridge S.J."/>
            <person name="Sun J."/>
            <person name="Steenkamp E.T."/>
            <person name="van der Nest M.A."/>
            <person name="van Wyk S."/>
            <person name="Wingfield M.J."/>
            <person name="Xiong C."/>
            <person name="Yue Q."/>
            <person name="Zhang X."/>
        </authorList>
    </citation>
    <scope>NUCLEOTIDE SEQUENCE [LARGE SCALE GENOMIC DNA]</scope>
    <source>
        <strain evidence="1 2">BP 5553</strain>
    </source>
</reference>
<proteinExistence type="predicted"/>